<dbReference type="EMBL" id="LN890280">
    <property type="protein sequence ID" value="CUR51962.1"/>
    <property type="molecule type" value="Genomic_DNA"/>
</dbReference>
<organism evidence="1 2">
    <name type="scientific">Nitrosotalea devaniterrae</name>
    <dbReference type="NCBI Taxonomy" id="1078905"/>
    <lineage>
        <taxon>Archaea</taxon>
        <taxon>Nitrososphaerota</taxon>
        <taxon>Nitrososphaeria</taxon>
        <taxon>Nitrosotaleales</taxon>
        <taxon>Nitrosotaleaceae</taxon>
        <taxon>Nitrosotalea</taxon>
    </lineage>
</organism>
<protein>
    <submittedName>
        <fullName evidence="1">Uncharacterized protein</fullName>
    </submittedName>
</protein>
<evidence type="ECO:0000313" key="1">
    <source>
        <dbReference type="EMBL" id="CUR51962.1"/>
    </source>
</evidence>
<dbReference type="AlphaFoldDB" id="A0A128A3S8"/>
<dbReference type="Proteomes" id="UP000196239">
    <property type="component" value="Chromosome 1"/>
</dbReference>
<accession>A0A128A3S8</accession>
<name>A0A128A3S8_9ARCH</name>
<evidence type="ECO:0000313" key="2">
    <source>
        <dbReference type="Proteomes" id="UP000196239"/>
    </source>
</evidence>
<sequence length="127" mass="14911">MDSETFGIEKGYGERAVEWMNEEAKKMDRKFEARLYNYEIHTKNFGSFEMFSLIGDPKAAREITMMASKRFKIKVIEGGYKTRKLLVKVAKNEYGIVKKGDRAVGQIEFESARFGHRDWKITKEERK</sequence>
<gene>
    <name evidence="1" type="ORF">NDEV_1197</name>
</gene>
<proteinExistence type="predicted"/>
<keyword evidence="2" id="KW-1185">Reference proteome</keyword>
<reference evidence="2" key="1">
    <citation type="submission" date="2015-10" db="EMBL/GenBank/DDBJ databases">
        <authorList>
            <person name="Lehtovirta-Morley L.E."/>
            <person name="Vieille C."/>
        </authorList>
    </citation>
    <scope>NUCLEOTIDE SEQUENCE [LARGE SCALE GENOMIC DNA]</scope>
</reference>
<dbReference type="KEGG" id="ndv:NDEV_1197"/>